<dbReference type="Proteomes" id="UP000799539">
    <property type="component" value="Unassembled WGS sequence"/>
</dbReference>
<name>A0A6A6F6R8_9PEZI</name>
<reference evidence="1" key="1">
    <citation type="journal article" date="2020" name="Stud. Mycol.">
        <title>101 Dothideomycetes genomes: a test case for predicting lifestyles and emergence of pathogens.</title>
        <authorList>
            <person name="Haridas S."/>
            <person name="Albert R."/>
            <person name="Binder M."/>
            <person name="Bloem J."/>
            <person name="Labutti K."/>
            <person name="Salamov A."/>
            <person name="Andreopoulos B."/>
            <person name="Baker S."/>
            <person name="Barry K."/>
            <person name="Bills G."/>
            <person name="Bluhm B."/>
            <person name="Cannon C."/>
            <person name="Castanera R."/>
            <person name="Culley D."/>
            <person name="Daum C."/>
            <person name="Ezra D."/>
            <person name="Gonzalez J."/>
            <person name="Henrissat B."/>
            <person name="Kuo A."/>
            <person name="Liang C."/>
            <person name="Lipzen A."/>
            <person name="Lutzoni F."/>
            <person name="Magnuson J."/>
            <person name="Mondo S."/>
            <person name="Nolan M."/>
            <person name="Ohm R."/>
            <person name="Pangilinan J."/>
            <person name="Park H.-J."/>
            <person name="Ramirez L."/>
            <person name="Alfaro M."/>
            <person name="Sun H."/>
            <person name="Tritt A."/>
            <person name="Yoshinaga Y."/>
            <person name="Zwiers L.-H."/>
            <person name="Turgeon B."/>
            <person name="Goodwin S."/>
            <person name="Spatafora J."/>
            <person name="Crous P."/>
            <person name="Grigoriev I."/>
        </authorList>
    </citation>
    <scope>NUCLEOTIDE SEQUENCE</scope>
    <source>
        <strain evidence="1">SCOH1-5</strain>
    </source>
</reference>
<accession>A0A6A6F6R8</accession>
<evidence type="ECO:0000313" key="1">
    <source>
        <dbReference type="EMBL" id="KAF2208301.1"/>
    </source>
</evidence>
<dbReference type="AlphaFoldDB" id="A0A6A6F6R8"/>
<dbReference type="EMBL" id="ML992695">
    <property type="protein sequence ID" value="KAF2208301.1"/>
    <property type="molecule type" value="Genomic_DNA"/>
</dbReference>
<organism evidence="1 2">
    <name type="scientific">Cercospora zeae-maydis SCOH1-5</name>
    <dbReference type="NCBI Taxonomy" id="717836"/>
    <lineage>
        <taxon>Eukaryota</taxon>
        <taxon>Fungi</taxon>
        <taxon>Dikarya</taxon>
        <taxon>Ascomycota</taxon>
        <taxon>Pezizomycotina</taxon>
        <taxon>Dothideomycetes</taxon>
        <taxon>Dothideomycetidae</taxon>
        <taxon>Mycosphaerellales</taxon>
        <taxon>Mycosphaerellaceae</taxon>
        <taxon>Cercospora</taxon>
    </lineage>
</organism>
<evidence type="ECO:0000313" key="2">
    <source>
        <dbReference type="Proteomes" id="UP000799539"/>
    </source>
</evidence>
<keyword evidence="2" id="KW-1185">Reference proteome</keyword>
<protein>
    <submittedName>
        <fullName evidence="1">Uncharacterized protein</fullName>
    </submittedName>
</protein>
<proteinExistence type="predicted"/>
<gene>
    <name evidence="1" type="ORF">CERZMDRAFT_87862</name>
</gene>
<sequence>MSRVKSRITDQIFGLDGQNMMDLNNNDLPRTAPNASSEVYGEAGAPFKLELKEHFPGVSKINFRATSRRKSNLSGSWDTQAFDAWLEGENASLRLARVGELEVRLQQASKERDEAIVLAKLE</sequence>